<dbReference type="EMBL" id="JAWXYB010000018">
    <property type="protein sequence ID" value="MDX5932930.1"/>
    <property type="molecule type" value="Genomic_DNA"/>
</dbReference>
<gene>
    <name evidence="2" type="ORF">SIL87_19440</name>
</gene>
<sequence>MKRLTAIHEGIDRLSRILKDVLILFVLYLAAMIVFGFIASMLALGFFMIKIVLVIIAIALIVHVYSRLTRSTTKS</sequence>
<feature type="transmembrane region" description="Helical" evidence="1">
    <location>
        <begin position="21"/>
        <end position="39"/>
    </location>
</feature>
<evidence type="ECO:0000256" key="1">
    <source>
        <dbReference type="SAM" id="Phobius"/>
    </source>
</evidence>
<reference evidence="2 3" key="1">
    <citation type="submission" date="2023-11" db="EMBL/GenBank/DDBJ databases">
        <title>MicrobeMod: A computational toolkit for identifying prokaryotic methylation and restriction-modification with nanopore sequencing.</title>
        <authorList>
            <person name="Crits-Christoph A."/>
            <person name="Kang S.C."/>
            <person name="Lee H."/>
            <person name="Ostrov N."/>
        </authorList>
    </citation>
    <scope>NUCLEOTIDE SEQUENCE [LARGE SCALE GENOMIC DNA]</scope>
    <source>
        <strain evidence="2 3">DSMZ 700</strain>
    </source>
</reference>
<name>A0AAW9DXV2_ACIAO</name>
<proteinExistence type="predicted"/>
<comment type="caution">
    <text evidence="2">The sequence shown here is derived from an EMBL/GenBank/DDBJ whole genome shotgun (WGS) entry which is preliminary data.</text>
</comment>
<accession>A0AAW9DXV2</accession>
<protein>
    <submittedName>
        <fullName evidence="2">Uncharacterized protein</fullName>
    </submittedName>
</protein>
<keyword evidence="1" id="KW-0472">Membrane</keyword>
<organism evidence="2 3">
    <name type="scientific">Acidiphilium acidophilum</name>
    <name type="common">Thiobacillus acidophilus</name>
    <dbReference type="NCBI Taxonomy" id="76588"/>
    <lineage>
        <taxon>Bacteria</taxon>
        <taxon>Pseudomonadati</taxon>
        <taxon>Pseudomonadota</taxon>
        <taxon>Alphaproteobacteria</taxon>
        <taxon>Acetobacterales</taxon>
        <taxon>Acidocellaceae</taxon>
        <taxon>Acidiphilium</taxon>
    </lineage>
</organism>
<keyword evidence="1" id="KW-1133">Transmembrane helix</keyword>
<keyword evidence="1" id="KW-0812">Transmembrane</keyword>
<evidence type="ECO:0000313" key="2">
    <source>
        <dbReference type="EMBL" id="MDX5932930.1"/>
    </source>
</evidence>
<keyword evidence="3" id="KW-1185">Reference proteome</keyword>
<feature type="transmembrane region" description="Helical" evidence="1">
    <location>
        <begin position="45"/>
        <end position="65"/>
    </location>
</feature>
<dbReference type="RefSeq" id="WP_319615786.1">
    <property type="nucleotide sequence ID" value="NZ_JAWXYB010000018.1"/>
</dbReference>
<dbReference type="Proteomes" id="UP001279553">
    <property type="component" value="Unassembled WGS sequence"/>
</dbReference>
<evidence type="ECO:0000313" key="3">
    <source>
        <dbReference type="Proteomes" id="UP001279553"/>
    </source>
</evidence>
<dbReference type="AlphaFoldDB" id="A0AAW9DXV2"/>